<protein>
    <submittedName>
        <fullName evidence="2">Uncharacterized protein</fullName>
    </submittedName>
</protein>
<name>A0AAU9XV84_9CNID</name>
<comment type="caution">
    <text evidence="2">The sequence shown here is derived from an EMBL/GenBank/DDBJ whole genome shotgun (WGS) entry which is preliminary data.</text>
</comment>
<keyword evidence="1" id="KW-0812">Transmembrane</keyword>
<dbReference type="EMBL" id="CALNXJ010000062">
    <property type="protein sequence ID" value="CAH3156815.1"/>
    <property type="molecule type" value="Genomic_DNA"/>
</dbReference>
<sequence length="145" mass="17101">MRYATARSCGRKVPGFPASKRRKAWLLGRQGLRLYCQKMGGVKKFDYPKYVWSPTGGWWCNPRNWKRNTAICFAVVLGLQIPVALLSWSRERRYVPPYRHIPSQRFARYAKKGLFRWIQDVITNICVLLFQVKKSTDVCKREENE</sequence>
<feature type="transmembrane region" description="Helical" evidence="1">
    <location>
        <begin position="68"/>
        <end position="89"/>
    </location>
</feature>
<evidence type="ECO:0000313" key="3">
    <source>
        <dbReference type="Proteomes" id="UP001159428"/>
    </source>
</evidence>
<keyword evidence="1" id="KW-1133">Transmembrane helix</keyword>
<dbReference type="PANTHER" id="PTHR34286:SF1">
    <property type="entry name" value="TRANSMEMBRANE PROTEIN"/>
    <property type="match status" value="1"/>
</dbReference>
<dbReference type="PANTHER" id="PTHR34286">
    <property type="entry name" value="TRANSMEMBRANE PROTEIN"/>
    <property type="match status" value="1"/>
</dbReference>
<evidence type="ECO:0000313" key="2">
    <source>
        <dbReference type="EMBL" id="CAH3156815.1"/>
    </source>
</evidence>
<accession>A0AAU9XV84</accession>
<evidence type="ECO:0000256" key="1">
    <source>
        <dbReference type="SAM" id="Phobius"/>
    </source>
</evidence>
<reference evidence="2 3" key="1">
    <citation type="submission" date="2022-05" db="EMBL/GenBank/DDBJ databases">
        <authorList>
            <consortium name="Genoscope - CEA"/>
            <person name="William W."/>
        </authorList>
    </citation>
    <scope>NUCLEOTIDE SEQUENCE [LARGE SCALE GENOMIC DNA]</scope>
</reference>
<dbReference type="Proteomes" id="UP001159428">
    <property type="component" value="Unassembled WGS sequence"/>
</dbReference>
<keyword evidence="1" id="KW-0472">Membrane</keyword>
<organism evidence="2 3">
    <name type="scientific">Pocillopora meandrina</name>
    <dbReference type="NCBI Taxonomy" id="46732"/>
    <lineage>
        <taxon>Eukaryota</taxon>
        <taxon>Metazoa</taxon>
        <taxon>Cnidaria</taxon>
        <taxon>Anthozoa</taxon>
        <taxon>Hexacorallia</taxon>
        <taxon>Scleractinia</taxon>
        <taxon>Astrocoeniina</taxon>
        <taxon>Pocilloporidae</taxon>
        <taxon>Pocillopora</taxon>
    </lineage>
</organism>
<keyword evidence="3" id="KW-1185">Reference proteome</keyword>
<gene>
    <name evidence="2" type="ORF">PMEA_00029670</name>
</gene>
<proteinExistence type="predicted"/>
<dbReference type="AlphaFoldDB" id="A0AAU9XV84"/>